<sequence>MIVFLLEVVLGFVVGVILSLVISFFLVFKKKPKATPLVPEVTPLSFPPTNQAPTFPNNWFEQVPLGEVSSMCIIQTQIEETSAVISTEGKHINLVVTNQLYQIQLSDVEIENVSFCGRKLSKKNFLRVKGSKKIYKNESTVQIRFRYGYEVEYWFKLFEELVDMAHNRRARKNTVNGLGRKQFRALQELISLKGTELDLREKHWASTVNMIFQVFAYPFISNAELNQKIRDKFNAILEKEVWKGLKVSGLRTGKTAPFIKKPKIQCDDSCGGILVDGNIECIGPYGGGLLIDLNIFGITMSINFDFNKIEGQVRVQMLQIPSSTLWISFHELPTFELNYEIRIGQYVMEKNELFDQYFYFAICKIVLDQCYFPKMFPVLIPSFSLVEYFTKSEELYDLGKEEKVEIKKDTQPPPLPQKTKNFEKVEVHSTEVTSENKELQKDAITNSDVIENHDNHHVDTIETKEEELVQLSNEEKEKQKVVELKTVDSPTEENGDKIEQVETKEHGGGELLPISQNEQIQQNTHKEIEKTPISNTLIKEGKVRLPLCPPLDKTIEPYKENIELFFDTTMALRCVESYKNAQLTYSQRQKPTLPKKMIPPPKEPPMLPKKSEELVRSLQNPKLEPPKRSPPALPKKMNESEFKERPPLPPKEKEMTTSTKPKPPLPPKIQEML</sequence>
<dbReference type="OMA" id="YSPKMFP"/>
<dbReference type="VEuPathDB" id="AmoebaDB:EIN_229540"/>
<feature type="compositionally biased region" description="Basic and acidic residues" evidence="2">
    <location>
        <begin position="636"/>
        <end position="655"/>
    </location>
</feature>
<dbReference type="GO" id="GO:0008289">
    <property type="term" value="F:lipid binding"/>
    <property type="evidence" value="ECO:0007669"/>
    <property type="project" value="TreeGrafter"/>
</dbReference>
<dbReference type="OrthoDB" id="26740at2759"/>
<evidence type="ECO:0000313" key="5">
    <source>
        <dbReference type="Proteomes" id="UP000014680"/>
    </source>
</evidence>
<reference evidence="4 5" key="1">
    <citation type="submission" date="2012-10" db="EMBL/GenBank/DDBJ databases">
        <authorList>
            <person name="Zafar N."/>
            <person name="Inman J."/>
            <person name="Hall N."/>
            <person name="Lorenzi H."/>
            <person name="Caler E."/>
        </authorList>
    </citation>
    <scope>NUCLEOTIDE SEQUENCE [LARGE SCALE GENOMIC DNA]</scope>
    <source>
        <strain evidence="4 5">IP1</strain>
    </source>
</reference>
<feature type="transmembrane region" description="Helical" evidence="3">
    <location>
        <begin position="6"/>
        <end position="28"/>
    </location>
</feature>
<dbReference type="PANTHER" id="PTHR13466:SF0">
    <property type="entry name" value="SMP-LTD DOMAIN-CONTAINING PROTEIN"/>
    <property type="match status" value="1"/>
</dbReference>
<keyword evidence="3" id="KW-1133">Transmembrane helix</keyword>
<name>A0A0A1U2Y0_ENTIV</name>
<dbReference type="GO" id="GO:0005789">
    <property type="term" value="C:endoplasmic reticulum membrane"/>
    <property type="evidence" value="ECO:0007669"/>
    <property type="project" value="UniProtKB-SubCell"/>
</dbReference>
<feature type="compositionally biased region" description="Pro residues" evidence="2">
    <location>
        <begin position="597"/>
        <end position="607"/>
    </location>
</feature>
<evidence type="ECO:0000256" key="3">
    <source>
        <dbReference type="SAM" id="Phobius"/>
    </source>
</evidence>
<proteinExistence type="predicted"/>
<dbReference type="EMBL" id="KB206756">
    <property type="protein sequence ID" value="ELP88421.1"/>
    <property type="molecule type" value="Genomic_DNA"/>
</dbReference>
<dbReference type="RefSeq" id="XP_004255192.1">
    <property type="nucleotide sequence ID" value="XM_004255144.1"/>
</dbReference>
<gene>
    <name evidence="4" type="ORF">EIN_229540</name>
</gene>
<keyword evidence="3" id="KW-0812">Transmembrane</keyword>
<keyword evidence="3" id="KW-0472">Membrane</keyword>
<protein>
    <recommendedName>
        <fullName evidence="6">SMP-LTD domain-containing protein</fullName>
    </recommendedName>
</protein>
<evidence type="ECO:0008006" key="6">
    <source>
        <dbReference type="Google" id="ProtNLM"/>
    </source>
</evidence>
<accession>A0A0A1U2Y0</accession>
<keyword evidence="5" id="KW-1185">Reference proteome</keyword>
<dbReference type="PANTHER" id="PTHR13466">
    <property type="entry name" value="TEX2 PROTEIN-RELATED"/>
    <property type="match status" value="1"/>
</dbReference>
<evidence type="ECO:0000256" key="1">
    <source>
        <dbReference type="ARBA" id="ARBA00004586"/>
    </source>
</evidence>
<dbReference type="GeneID" id="14887188"/>
<dbReference type="AlphaFoldDB" id="A0A0A1U2Y0"/>
<dbReference type="KEGG" id="eiv:EIN_229540"/>
<dbReference type="Proteomes" id="UP000014680">
    <property type="component" value="Unassembled WGS sequence"/>
</dbReference>
<evidence type="ECO:0000313" key="4">
    <source>
        <dbReference type="EMBL" id="ELP88421.1"/>
    </source>
</evidence>
<evidence type="ECO:0000256" key="2">
    <source>
        <dbReference type="SAM" id="MobiDB-lite"/>
    </source>
</evidence>
<organism evidence="4 5">
    <name type="scientific">Entamoeba invadens IP1</name>
    <dbReference type="NCBI Taxonomy" id="370355"/>
    <lineage>
        <taxon>Eukaryota</taxon>
        <taxon>Amoebozoa</taxon>
        <taxon>Evosea</taxon>
        <taxon>Archamoebae</taxon>
        <taxon>Mastigamoebida</taxon>
        <taxon>Entamoebidae</taxon>
        <taxon>Entamoeba</taxon>
    </lineage>
</organism>
<comment type="subcellular location">
    <subcellularLocation>
        <location evidence="1">Endoplasmic reticulum membrane</location>
    </subcellularLocation>
</comment>
<feature type="region of interest" description="Disordered" evidence="2">
    <location>
        <begin position="586"/>
        <end position="673"/>
    </location>
</feature>